<name>C3K049_PSEFS</name>
<dbReference type="Proteomes" id="UP001152918">
    <property type="component" value="Chromosome"/>
</dbReference>
<gene>
    <name evidence="2" type="ordered locus">PFLU_4297</name>
</gene>
<accession>C3K049</accession>
<protein>
    <submittedName>
        <fullName evidence="2">Uncharacterized protein</fullName>
    </submittedName>
</protein>
<dbReference type="EMBL" id="AM181176">
    <property type="protein sequence ID" value="CAY50880.1"/>
    <property type="molecule type" value="Genomic_DNA"/>
</dbReference>
<proteinExistence type="predicted"/>
<dbReference type="AlphaFoldDB" id="C3K049"/>
<organism evidence="2">
    <name type="scientific">Pseudomonas fluorescens (strain SBW25)</name>
    <dbReference type="NCBI Taxonomy" id="216595"/>
    <lineage>
        <taxon>Bacteria</taxon>
        <taxon>Pseudomonadati</taxon>
        <taxon>Pseudomonadota</taxon>
        <taxon>Gammaproteobacteria</taxon>
        <taxon>Pseudomonadales</taxon>
        <taxon>Pseudomonadaceae</taxon>
        <taxon>Pseudomonas</taxon>
    </lineage>
</organism>
<evidence type="ECO:0000313" key="1">
    <source>
        <dbReference type="EMBL" id="CAI2798483.1"/>
    </source>
</evidence>
<evidence type="ECO:0000313" key="2">
    <source>
        <dbReference type="EMBL" id="CAY50880.1"/>
    </source>
</evidence>
<reference evidence="1" key="2">
    <citation type="submission" date="2023-10" db="EMBL/GenBank/DDBJ databases">
        <authorList>
            <person name="Fortmann-Grote C."/>
        </authorList>
    </citation>
    <scope>NUCLEOTIDE SEQUENCE</scope>
    <source>
        <strain evidence="1">SBW25</strain>
    </source>
</reference>
<reference evidence="2" key="1">
    <citation type="journal article" date="2009" name="Genome Biol.">
        <title>Genomic and genetic analyses of diversity and plant interactions of Pseudomonas fluorescens.</title>
        <authorList>
            <person name="Silby M.W."/>
            <person name="Cerdeno-Tarraga A.M."/>
            <person name="Vernikos G.S."/>
            <person name="Giddens S.R."/>
            <person name="Jackson R.W."/>
            <person name="Preston G.M."/>
            <person name="Zhang X.X."/>
            <person name="Moon C.D."/>
            <person name="Gehrig S.M."/>
            <person name="Godfrey S.A."/>
            <person name="Knight C.G."/>
            <person name="Malone J.G."/>
            <person name="Robinson Z."/>
            <person name="Spiers A.J."/>
            <person name="Harris S."/>
            <person name="Challis G.L."/>
            <person name="Yaxley A.M."/>
            <person name="Harris D."/>
            <person name="Seeger K."/>
            <person name="Murphy L."/>
            <person name="Rutter S."/>
            <person name="Squares R."/>
            <person name="Quail M.A."/>
            <person name="Saunders E."/>
            <person name="Mavromatis K."/>
            <person name="Brettin T.S."/>
            <person name="Bentley S.D."/>
            <person name="Hothersall J."/>
            <person name="Stephens E."/>
            <person name="Thomas C.M."/>
            <person name="Parkhill J."/>
            <person name="Levy S.B."/>
            <person name="Rainey P.B."/>
            <person name="Thomson N.R."/>
        </authorList>
    </citation>
    <scope>NUCLEOTIDE SEQUENCE [LARGE SCALE GENOMIC DNA]</scope>
    <source>
        <strain evidence="2">SBW25</strain>
    </source>
</reference>
<dbReference type="KEGG" id="pfs:PFLU_4297"/>
<sequence>MQAFFALDLTRPSLANAQVVALDNDPQCHSVESVKRAFVRLLKNKVMDPFWMRWNWPYLPTHHWLACWQTSSQQLFIRNHPFIVQESNNRESQRRTALFRTSTLFAARATHHFANGVAPTYRPITE</sequence>
<dbReference type="HOGENOM" id="CLU_1979625_0_0_6"/>
<dbReference type="EMBL" id="OV986001">
    <property type="protein sequence ID" value="CAI2798483.1"/>
    <property type="molecule type" value="Genomic_DNA"/>
</dbReference>